<organism evidence="1 2">
    <name type="scientific">Sporosarcina aquimarina</name>
    <dbReference type="NCBI Taxonomy" id="114975"/>
    <lineage>
        <taxon>Bacteria</taxon>
        <taxon>Bacillati</taxon>
        <taxon>Bacillota</taxon>
        <taxon>Bacilli</taxon>
        <taxon>Bacillales</taxon>
        <taxon>Caryophanaceae</taxon>
        <taxon>Sporosarcina</taxon>
    </lineage>
</organism>
<evidence type="ECO:0000313" key="2">
    <source>
        <dbReference type="Proteomes" id="UP001280629"/>
    </source>
</evidence>
<proteinExistence type="predicted"/>
<protein>
    <submittedName>
        <fullName evidence="1">Uncharacterized protein</fullName>
    </submittedName>
</protein>
<comment type="caution">
    <text evidence="1">The sequence shown here is derived from an EMBL/GenBank/DDBJ whole genome shotgun (WGS) entry which is preliminary data.</text>
</comment>
<sequence>MKINHWSYTRKYQIKCVFDLFPDTVVVFRKINGYYFINSMKGLDPLSLPTRKSYVQMEYLINKELDTLPAYKNRRALQDKRSS</sequence>
<accession>A0ABU4FXW8</accession>
<gene>
    <name evidence="1" type="ORF">QT716_05765</name>
</gene>
<keyword evidence="2" id="KW-1185">Reference proteome</keyword>
<name>A0ABU4FXW8_9BACL</name>
<reference evidence="1 2" key="1">
    <citation type="submission" date="2023-06" db="EMBL/GenBank/DDBJ databases">
        <title>Sporosarcina sp. nov., isolated from Korean traditional fermented seafood 'Jeotgal'.</title>
        <authorList>
            <person name="Yang A.-I."/>
            <person name="Shin N.-R."/>
        </authorList>
    </citation>
    <scope>NUCLEOTIDE SEQUENCE [LARGE SCALE GENOMIC DNA]</scope>
    <source>
        <strain evidence="1 2">KCTC3840</strain>
    </source>
</reference>
<evidence type="ECO:0000313" key="1">
    <source>
        <dbReference type="EMBL" id="MDW0109559.1"/>
    </source>
</evidence>
<dbReference type="Proteomes" id="UP001280629">
    <property type="component" value="Unassembled WGS sequence"/>
</dbReference>
<dbReference type="EMBL" id="JAUBDH010000003">
    <property type="protein sequence ID" value="MDW0109559.1"/>
    <property type="molecule type" value="Genomic_DNA"/>
</dbReference>